<feature type="transmembrane region" description="Helical" evidence="7">
    <location>
        <begin position="84"/>
        <end position="104"/>
    </location>
</feature>
<dbReference type="OrthoDB" id="5365868at2759"/>
<evidence type="ECO:0000256" key="6">
    <source>
        <dbReference type="SAM" id="MobiDB-lite"/>
    </source>
</evidence>
<comment type="subcellular location">
    <subcellularLocation>
        <location evidence="1">Membrane</location>
        <topology evidence="1">Multi-pass membrane protein</topology>
    </subcellularLocation>
</comment>
<name>A0A3N4LR00_9PEZI</name>
<organism evidence="8 9">
    <name type="scientific">Terfezia boudieri ATCC MYA-4762</name>
    <dbReference type="NCBI Taxonomy" id="1051890"/>
    <lineage>
        <taxon>Eukaryota</taxon>
        <taxon>Fungi</taxon>
        <taxon>Dikarya</taxon>
        <taxon>Ascomycota</taxon>
        <taxon>Pezizomycotina</taxon>
        <taxon>Pezizomycetes</taxon>
        <taxon>Pezizales</taxon>
        <taxon>Pezizaceae</taxon>
        <taxon>Terfezia</taxon>
    </lineage>
</organism>
<evidence type="ECO:0008006" key="10">
    <source>
        <dbReference type="Google" id="ProtNLM"/>
    </source>
</evidence>
<evidence type="ECO:0000256" key="2">
    <source>
        <dbReference type="ARBA" id="ARBA00022692"/>
    </source>
</evidence>
<evidence type="ECO:0000256" key="3">
    <source>
        <dbReference type="ARBA" id="ARBA00022989"/>
    </source>
</evidence>
<gene>
    <name evidence="8" type="ORF">L211DRAFT_850072</name>
</gene>
<proteinExistence type="inferred from homology"/>
<dbReference type="Proteomes" id="UP000267821">
    <property type="component" value="Unassembled WGS sequence"/>
</dbReference>
<feature type="transmembrane region" description="Helical" evidence="7">
    <location>
        <begin position="214"/>
        <end position="232"/>
    </location>
</feature>
<keyword evidence="9" id="KW-1185">Reference proteome</keyword>
<evidence type="ECO:0000313" key="9">
    <source>
        <dbReference type="Proteomes" id="UP000267821"/>
    </source>
</evidence>
<evidence type="ECO:0000256" key="7">
    <source>
        <dbReference type="SAM" id="Phobius"/>
    </source>
</evidence>
<dbReference type="PANTHER" id="PTHR35042">
    <property type="entry name" value="ANTHRONE OXYGENASE ENCC"/>
    <property type="match status" value="1"/>
</dbReference>
<accession>A0A3N4LR00</accession>
<keyword evidence="4 7" id="KW-0472">Membrane</keyword>
<sequence length="236" mass="25439">MSTYPSSGTLLPPAIRFAKILGTLGAGALAGTYLTHSSHTVPALESTKRSSTPATTGAANVSTQQPASQAVKIFHRIHRSSHKVLLNLILASAGSYSYVAYYLYSHPFTRPGEHISSASARFSGSSYLPETSVHREETGGEFFGMAGTWMFFATSATLLMGIIPYSKIVMKKINHRLNAAGESLEAEERRGMGLQVVDEQSTWRDLDQWRKKNWTRAAMAGVAGILGGMGVAKLSI</sequence>
<evidence type="ECO:0000313" key="8">
    <source>
        <dbReference type="EMBL" id="RPB23051.1"/>
    </source>
</evidence>
<dbReference type="PANTHER" id="PTHR35042:SF1">
    <property type="entry name" value="DUF1772-DOMAIN-CONTAINING PROTEIN"/>
    <property type="match status" value="1"/>
</dbReference>
<reference evidence="8 9" key="1">
    <citation type="journal article" date="2018" name="Nat. Ecol. Evol.">
        <title>Pezizomycetes genomes reveal the molecular basis of ectomycorrhizal truffle lifestyle.</title>
        <authorList>
            <person name="Murat C."/>
            <person name="Payen T."/>
            <person name="Noel B."/>
            <person name="Kuo A."/>
            <person name="Morin E."/>
            <person name="Chen J."/>
            <person name="Kohler A."/>
            <person name="Krizsan K."/>
            <person name="Balestrini R."/>
            <person name="Da Silva C."/>
            <person name="Montanini B."/>
            <person name="Hainaut M."/>
            <person name="Levati E."/>
            <person name="Barry K.W."/>
            <person name="Belfiori B."/>
            <person name="Cichocki N."/>
            <person name="Clum A."/>
            <person name="Dockter R.B."/>
            <person name="Fauchery L."/>
            <person name="Guy J."/>
            <person name="Iotti M."/>
            <person name="Le Tacon F."/>
            <person name="Lindquist E.A."/>
            <person name="Lipzen A."/>
            <person name="Malagnac F."/>
            <person name="Mello A."/>
            <person name="Molinier V."/>
            <person name="Miyauchi S."/>
            <person name="Poulain J."/>
            <person name="Riccioni C."/>
            <person name="Rubini A."/>
            <person name="Sitrit Y."/>
            <person name="Splivallo R."/>
            <person name="Traeger S."/>
            <person name="Wang M."/>
            <person name="Zifcakova L."/>
            <person name="Wipf D."/>
            <person name="Zambonelli A."/>
            <person name="Paolocci F."/>
            <person name="Nowrousian M."/>
            <person name="Ottonello S."/>
            <person name="Baldrian P."/>
            <person name="Spatafora J.W."/>
            <person name="Henrissat B."/>
            <person name="Nagy L.G."/>
            <person name="Aury J.M."/>
            <person name="Wincker P."/>
            <person name="Grigoriev I.V."/>
            <person name="Bonfante P."/>
            <person name="Martin F.M."/>
        </authorList>
    </citation>
    <scope>NUCLEOTIDE SEQUENCE [LARGE SCALE GENOMIC DNA]</scope>
    <source>
        <strain evidence="8 9">ATCC MYA-4762</strain>
    </source>
</reference>
<keyword evidence="2 7" id="KW-0812">Transmembrane</keyword>
<dbReference type="InParanoid" id="A0A3N4LR00"/>
<dbReference type="EMBL" id="ML121548">
    <property type="protein sequence ID" value="RPB23051.1"/>
    <property type="molecule type" value="Genomic_DNA"/>
</dbReference>
<keyword evidence="3 7" id="KW-1133">Transmembrane helix</keyword>
<comment type="similarity">
    <text evidence="5">Belongs to the anthrone oxygenase family.</text>
</comment>
<feature type="region of interest" description="Disordered" evidence="6">
    <location>
        <begin position="41"/>
        <end position="63"/>
    </location>
</feature>
<dbReference type="AlphaFoldDB" id="A0A3N4LR00"/>
<dbReference type="GO" id="GO:0016020">
    <property type="term" value="C:membrane"/>
    <property type="evidence" value="ECO:0007669"/>
    <property type="project" value="UniProtKB-SubCell"/>
</dbReference>
<dbReference type="Pfam" id="PF08592">
    <property type="entry name" value="Anthrone_oxy"/>
    <property type="match status" value="1"/>
</dbReference>
<feature type="compositionally biased region" description="Polar residues" evidence="6">
    <location>
        <begin position="49"/>
        <end position="63"/>
    </location>
</feature>
<evidence type="ECO:0000256" key="4">
    <source>
        <dbReference type="ARBA" id="ARBA00023136"/>
    </source>
</evidence>
<dbReference type="InterPro" id="IPR013901">
    <property type="entry name" value="Anthrone_oxy"/>
</dbReference>
<feature type="transmembrane region" description="Helical" evidence="7">
    <location>
        <begin position="142"/>
        <end position="163"/>
    </location>
</feature>
<evidence type="ECO:0000256" key="5">
    <source>
        <dbReference type="ARBA" id="ARBA00034313"/>
    </source>
</evidence>
<evidence type="ECO:0000256" key="1">
    <source>
        <dbReference type="ARBA" id="ARBA00004141"/>
    </source>
</evidence>
<protein>
    <recommendedName>
        <fullName evidence="10">DUF1772-domain-containing protein</fullName>
    </recommendedName>
</protein>